<sequence>MITGLHHVNIIVPPGTLPAAQIFYGNTLGLTSRAVPQLQRDSLAWFDISSSGQQLHVAFGRPDVDFTPEARARRNHPCFRVESPGLLVELQKRIWEHFQAGGEGAPVECDEPGGESSGQFFFFFFSAYSLTRVGYILARGRVFVLLMLLGCVADKPIILRITRRPGCRIPDQVLCPGFCR</sequence>
<dbReference type="PANTHER" id="PTHR39175">
    <property type="entry name" value="FAMILY PROTEIN, PUTATIVE (AFU_ORTHOLOGUE AFUA_3G15060)-RELATED"/>
    <property type="match status" value="1"/>
</dbReference>
<dbReference type="SUPFAM" id="SSF54593">
    <property type="entry name" value="Glyoxalase/Bleomycin resistance protein/Dihydroxybiphenyl dioxygenase"/>
    <property type="match status" value="1"/>
</dbReference>
<gene>
    <name evidence="1" type="ORF">B0H63DRAFT_471777</name>
</gene>
<evidence type="ECO:0000313" key="2">
    <source>
        <dbReference type="Proteomes" id="UP001285441"/>
    </source>
</evidence>
<dbReference type="AlphaFoldDB" id="A0AAE0TZA0"/>
<dbReference type="PANTHER" id="PTHR39175:SF1">
    <property type="entry name" value="FAMILY PROTEIN, PUTATIVE (AFU_ORTHOLOGUE AFUA_3G15060)-RELATED"/>
    <property type="match status" value="1"/>
</dbReference>
<proteinExistence type="predicted"/>
<dbReference type="InterPro" id="IPR029068">
    <property type="entry name" value="Glyas_Bleomycin-R_OHBP_Dase"/>
</dbReference>
<protein>
    <recommendedName>
        <fullName evidence="3">VOC domain-containing protein</fullName>
    </recommendedName>
</protein>
<name>A0AAE0TZA0_9PEZI</name>
<dbReference type="Gene3D" id="3.10.180.10">
    <property type="entry name" value="2,3-Dihydroxybiphenyl 1,2-Dioxygenase, domain 1"/>
    <property type="match status" value="1"/>
</dbReference>
<keyword evidence="2" id="KW-1185">Reference proteome</keyword>
<evidence type="ECO:0000313" key="1">
    <source>
        <dbReference type="EMBL" id="KAK3384864.1"/>
    </source>
</evidence>
<dbReference type="EMBL" id="JAULSW010000004">
    <property type="protein sequence ID" value="KAK3384864.1"/>
    <property type="molecule type" value="Genomic_DNA"/>
</dbReference>
<organism evidence="1 2">
    <name type="scientific">Podospora didyma</name>
    <dbReference type="NCBI Taxonomy" id="330526"/>
    <lineage>
        <taxon>Eukaryota</taxon>
        <taxon>Fungi</taxon>
        <taxon>Dikarya</taxon>
        <taxon>Ascomycota</taxon>
        <taxon>Pezizomycotina</taxon>
        <taxon>Sordariomycetes</taxon>
        <taxon>Sordariomycetidae</taxon>
        <taxon>Sordariales</taxon>
        <taxon>Podosporaceae</taxon>
        <taxon>Podospora</taxon>
    </lineage>
</organism>
<evidence type="ECO:0008006" key="3">
    <source>
        <dbReference type="Google" id="ProtNLM"/>
    </source>
</evidence>
<comment type="caution">
    <text evidence="1">The sequence shown here is derived from an EMBL/GenBank/DDBJ whole genome shotgun (WGS) entry which is preliminary data.</text>
</comment>
<reference evidence="1" key="1">
    <citation type="journal article" date="2023" name="Mol. Phylogenet. Evol.">
        <title>Genome-scale phylogeny and comparative genomics of the fungal order Sordariales.</title>
        <authorList>
            <person name="Hensen N."/>
            <person name="Bonometti L."/>
            <person name="Westerberg I."/>
            <person name="Brannstrom I.O."/>
            <person name="Guillou S."/>
            <person name="Cros-Aarteil S."/>
            <person name="Calhoun S."/>
            <person name="Haridas S."/>
            <person name="Kuo A."/>
            <person name="Mondo S."/>
            <person name="Pangilinan J."/>
            <person name="Riley R."/>
            <person name="LaButti K."/>
            <person name="Andreopoulos B."/>
            <person name="Lipzen A."/>
            <person name="Chen C."/>
            <person name="Yan M."/>
            <person name="Daum C."/>
            <person name="Ng V."/>
            <person name="Clum A."/>
            <person name="Steindorff A."/>
            <person name="Ohm R.A."/>
            <person name="Martin F."/>
            <person name="Silar P."/>
            <person name="Natvig D.O."/>
            <person name="Lalanne C."/>
            <person name="Gautier V."/>
            <person name="Ament-Velasquez S.L."/>
            <person name="Kruys A."/>
            <person name="Hutchinson M.I."/>
            <person name="Powell A.J."/>
            <person name="Barry K."/>
            <person name="Miller A.N."/>
            <person name="Grigoriev I.V."/>
            <person name="Debuchy R."/>
            <person name="Gladieux P."/>
            <person name="Hiltunen Thoren M."/>
            <person name="Johannesson H."/>
        </authorList>
    </citation>
    <scope>NUCLEOTIDE SEQUENCE</scope>
    <source>
        <strain evidence="1">CBS 232.78</strain>
    </source>
</reference>
<accession>A0AAE0TZA0</accession>
<reference evidence="1" key="2">
    <citation type="submission" date="2023-06" db="EMBL/GenBank/DDBJ databases">
        <authorList>
            <consortium name="Lawrence Berkeley National Laboratory"/>
            <person name="Haridas S."/>
            <person name="Hensen N."/>
            <person name="Bonometti L."/>
            <person name="Westerberg I."/>
            <person name="Brannstrom I.O."/>
            <person name="Guillou S."/>
            <person name="Cros-Aarteil S."/>
            <person name="Calhoun S."/>
            <person name="Kuo A."/>
            <person name="Mondo S."/>
            <person name="Pangilinan J."/>
            <person name="Riley R."/>
            <person name="LaButti K."/>
            <person name="Andreopoulos B."/>
            <person name="Lipzen A."/>
            <person name="Chen C."/>
            <person name="Yanf M."/>
            <person name="Daum C."/>
            <person name="Ng V."/>
            <person name="Clum A."/>
            <person name="Steindorff A."/>
            <person name="Ohm R."/>
            <person name="Martin F."/>
            <person name="Silar P."/>
            <person name="Natvig D."/>
            <person name="Lalanne C."/>
            <person name="Gautier V."/>
            <person name="Ament-velasquez S.L."/>
            <person name="Kruys A."/>
            <person name="Hutchinson M.I."/>
            <person name="Powell A.J."/>
            <person name="Barry K."/>
            <person name="Miller A.N."/>
            <person name="Grigoriev I.V."/>
            <person name="Debuchy R."/>
            <person name="Gladieux P."/>
            <person name="Thoren M.H."/>
            <person name="Johannesson H."/>
        </authorList>
    </citation>
    <scope>NUCLEOTIDE SEQUENCE</scope>
    <source>
        <strain evidence="1">CBS 232.78</strain>
    </source>
</reference>
<dbReference type="Proteomes" id="UP001285441">
    <property type="component" value="Unassembled WGS sequence"/>
</dbReference>